<dbReference type="PANTHER" id="PTHR16127">
    <property type="entry name" value="TAXILIN"/>
    <property type="match status" value="1"/>
</dbReference>
<dbReference type="Pfam" id="PF09728">
    <property type="entry name" value="Taxilin"/>
    <property type="match status" value="2"/>
</dbReference>
<reference evidence="4" key="3">
    <citation type="submission" date="2025-09" db="UniProtKB">
        <authorList>
            <consortium name="Ensembl"/>
        </authorList>
    </citation>
    <scope>IDENTIFICATION</scope>
</reference>
<evidence type="ECO:0000256" key="2">
    <source>
        <dbReference type="SAM" id="Coils"/>
    </source>
</evidence>
<comment type="similarity">
    <text evidence="1">Belongs to the taxilin family.</text>
</comment>
<feature type="compositionally biased region" description="Basic and acidic residues" evidence="3">
    <location>
        <begin position="55"/>
        <end position="69"/>
    </location>
</feature>
<feature type="compositionally biased region" description="Polar residues" evidence="3">
    <location>
        <begin position="18"/>
        <end position="31"/>
    </location>
</feature>
<keyword evidence="5" id="KW-1185">Reference proteome</keyword>
<dbReference type="Ensembl" id="ENSBIXT00000028517.1">
    <property type="protein sequence ID" value="ENSBIXP00000016525.1"/>
    <property type="gene ID" value="ENSBIXG00000020690.1"/>
</dbReference>
<dbReference type="GO" id="GO:0019905">
    <property type="term" value="F:syntaxin binding"/>
    <property type="evidence" value="ECO:0007669"/>
    <property type="project" value="InterPro"/>
</dbReference>
<evidence type="ECO:0000256" key="3">
    <source>
        <dbReference type="SAM" id="MobiDB-lite"/>
    </source>
</evidence>
<reference evidence="4" key="2">
    <citation type="submission" date="2025-08" db="UniProtKB">
        <authorList>
            <consortium name="Ensembl"/>
        </authorList>
    </citation>
    <scope>IDENTIFICATION</scope>
</reference>
<dbReference type="PANTHER" id="PTHR16127:SF10">
    <property type="entry name" value="BETA-TAXILIN"/>
    <property type="match status" value="1"/>
</dbReference>
<organism evidence="4 5">
    <name type="scientific">Bos indicus x Bos taurus</name>
    <name type="common">Hybrid cattle</name>
    <dbReference type="NCBI Taxonomy" id="30522"/>
    <lineage>
        <taxon>Eukaryota</taxon>
        <taxon>Metazoa</taxon>
        <taxon>Chordata</taxon>
        <taxon>Craniata</taxon>
        <taxon>Vertebrata</taxon>
        <taxon>Euteleostomi</taxon>
        <taxon>Mammalia</taxon>
        <taxon>Eutheria</taxon>
        <taxon>Laurasiatheria</taxon>
        <taxon>Artiodactyla</taxon>
        <taxon>Ruminantia</taxon>
        <taxon>Pecora</taxon>
        <taxon>Bovidae</taxon>
        <taxon>Bovinae</taxon>
        <taxon>Bos</taxon>
    </lineage>
</organism>
<feature type="coiled-coil region" evidence="2">
    <location>
        <begin position="312"/>
        <end position="339"/>
    </location>
</feature>
<feature type="compositionally biased region" description="Basic and acidic residues" evidence="3">
    <location>
        <begin position="536"/>
        <end position="547"/>
    </location>
</feature>
<evidence type="ECO:0000256" key="1">
    <source>
        <dbReference type="ARBA" id="ARBA00009550"/>
    </source>
</evidence>
<evidence type="ECO:0000313" key="5">
    <source>
        <dbReference type="Proteomes" id="UP000314981"/>
    </source>
</evidence>
<sequence length="707" mass="78498">MESNQPGQLSGEPPSTPVRDSSALSSQNGLEKQNDLDRSTPLPAPEQAAGIQLERGPHDISEELNRQLEDIINTYGSTAGAAGKEGTTMVKEQPENTDPPDNEDGDCEQAPEEVEREPAATGEPSTAKEPASNKEQKLEKKILKGLGKEANLLMQNLNKLQTPEEKFDFLFKKYAELLDEHRTEQRKLKLLQKKQAQIQKEKDQLQGEHSRAILARSKLESLCRELQRHNKTLKEETLQRAREEEEKRKEITSHFQNTLTDIQAQIEQQSERNMKLCQENTELAEKLKSIIDQYELREEHLDKIFKHRELQQKLVDAKLEQAQEMMKEAEERHKREKEYLLNQAAEWKLQAKVLKEQETVLQAQTTKKMKKLEKDTATWKARFENCNKALLDMIEEKALRAKEYECFVMKIGRLENLCRALQEERNELYKKIREAKMPKKDDQGQHTSDDEPNTSVNEEADAEEANNVHKAVQNLAAAFMIMHCPESTLDVSKEIHPEVDSPPGDCDTALRGLEQAPLSPACHSEIPLPPPNPQAEGKRVSETEPTLRAETGAEAQDDGLPGAAPADQQNRKPEAAASSQAPKAPAKPSLPVVKANEQPWKPEAASGQAQEPTAEASLPVMEVNGQSRKPEAATSGQALEPPAETFLCVMEAKCSAPPPAVGAHLPARESGCEPMTQPPPTAEGLPGGASGGPPLPKVADTNLEGVD</sequence>
<feature type="compositionally biased region" description="Basic and acidic residues" evidence="3">
    <location>
        <begin position="434"/>
        <end position="449"/>
    </location>
</feature>
<accession>A0A4W2CXG1</accession>
<proteinExistence type="inferred from homology"/>
<gene>
    <name evidence="4" type="primary">TXLNB</name>
</gene>
<feature type="coiled-coil region" evidence="2">
    <location>
        <begin position="174"/>
        <end position="286"/>
    </location>
</feature>
<name>A0A4W2CXG1_BOBOX</name>
<dbReference type="Proteomes" id="UP000314981">
    <property type="component" value="Chromosome 9"/>
</dbReference>
<feature type="compositionally biased region" description="Low complexity" evidence="3">
    <location>
        <begin position="575"/>
        <end position="595"/>
    </location>
</feature>
<feature type="region of interest" description="Disordered" evidence="3">
    <location>
        <begin position="434"/>
        <end position="465"/>
    </location>
</feature>
<keyword evidence="2" id="KW-0175">Coiled coil</keyword>
<feature type="region of interest" description="Disordered" evidence="3">
    <location>
        <begin position="656"/>
        <end position="707"/>
    </location>
</feature>
<evidence type="ECO:0000313" key="4">
    <source>
        <dbReference type="Ensembl" id="ENSBIXP00000016525.1"/>
    </source>
</evidence>
<reference evidence="4 5" key="1">
    <citation type="submission" date="2018-11" db="EMBL/GenBank/DDBJ databases">
        <title>Haplotype-resolved cattle genomes.</title>
        <authorList>
            <person name="Low W.Y."/>
            <person name="Tearle R."/>
            <person name="Bickhart D.M."/>
            <person name="Rosen B.D."/>
            <person name="Koren S."/>
            <person name="Rhie A."/>
            <person name="Hiendleder S."/>
            <person name="Phillippy A.M."/>
            <person name="Smith T.P.L."/>
            <person name="Williams J.L."/>
        </authorList>
    </citation>
    <scope>NUCLEOTIDE SEQUENCE [LARGE SCALE GENOMIC DNA]</scope>
</reference>
<feature type="region of interest" description="Disordered" evidence="3">
    <location>
        <begin position="1"/>
        <end position="137"/>
    </location>
</feature>
<protein>
    <submittedName>
        <fullName evidence="4">Taxilin beta</fullName>
    </submittedName>
</protein>
<feature type="compositionally biased region" description="Acidic residues" evidence="3">
    <location>
        <begin position="98"/>
        <end position="115"/>
    </location>
</feature>
<feature type="region of interest" description="Disordered" evidence="3">
    <location>
        <begin position="520"/>
        <end position="640"/>
    </location>
</feature>
<dbReference type="AlphaFoldDB" id="A0A4W2CXG1"/>
<dbReference type="InterPro" id="IPR026183">
    <property type="entry name" value="Taxilin_fam"/>
</dbReference>